<evidence type="ECO:0000313" key="4">
    <source>
        <dbReference type="Proteomes" id="UP000366872"/>
    </source>
</evidence>
<dbReference type="Pfam" id="PF00884">
    <property type="entry name" value="Sulfatase"/>
    <property type="match status" value="1"/>
</dbReference>
<evidence type="ECO:0000256" key="1">
    <source>
        <dbReference type="SAM" id="SignalP"/>
    </source>
</evidence>
<feature type="signal peptide" evidence="1">
    <location>
        <begin position="1"/>
        <end position="31"/>
    </location>
</feature>
<gene>
    <name evidence="3" type="primary">atsA_137</name>
    <name evidence="3" type="ORF">PDESU_02145</name>
</gene>
<dbReference type="InterPro" id="IPR052701">
    <property type="entry name" value="GAG_Ulvan_Degrading_Sulfatases"/>
</dbReference>
<accession>A0A6C2U0U7</accession>
<dbReference type="InterPro" id="IPR000917">
    <property type="entry name" value="Sulfatase_N"/>
</dbReference>
<keyword evidence="4" id="KW-1185">Reference proteome</keyword>
<sequence>MKMNKVCCSAFRRRVSLGLVCFAGLLWNGQAAERPNILWITMEDTSPHFIGCYGDKNARTPNIDRLAREGVRFTRAFATGAVCSSSRSTIFTGERTYEMGTGNHRSAYPIPDYIKGFPYYMKEVGYFTSNCGKKDYAIADRERKKHEAWTLDGVVGWWDREDDRPFFCVFNQNDSHQSRTMSKPFDWYEEAVLKNLGPEQIVRDDQFEMPPFLKDSPEMRKQFARVYNSIQLTDKKIGELLKRLEDDGLRDDTIIFLYADHGEGIPRGKQNGINLAYQVPFIISVPEKWKHLSPWGKPGSTTDELVSFEDLGPTLISLAGGTIPEHMNGRILMGENRSKPTDHLILSANRSGNGIDVMRAVTHGDYFYTRNFMAHMPEERFKTYSEISEIMQQMRDDLGDGELNELQKSLFIPRPPEFLFNIKADPWETKNLASDPAHKERLQKMRQQLKKEIISKRDVMLLPEYEIDLISKEGTAYEFRLDDKNYPIREIYAAASLSGFRGVAVTKKQVSLLKSPNRFVRYWAAMGLFAQSKQELAPYEAEIAAAMNDTYPPAGATVAAVMWKNFETNEAEQKVKEYLQFDHWLINLRMVNYLFYIDNRALFVDAIDELRERTIEGVAKAEKEFKQRVKNVRNACDIFSDIREREAAASANP</sequence>
<keyword evidence="1" id="KW-0732">Signal</keyword>
<feature type="domain" description="Sulfatase N-terminal" evidence="2">
    <location>
        <begin position="35"/>
        <end position="320"/>
    </location>
</feature>
<dbReference type="InterPro" id="IPR017850">
    <property type="entry name" value="Alkaline_phosphatase_core_sf"/>
</dbReference>
<dbReference type="AlphaFoldDB" id="A0A6C2U0U7"/>
<dbReference type="SUPFAM" id="SSF53649">
    <property type="entry name" value="Alkaline phosphatase-like"/>
    <property type="match status" value="1"/>
</dbReference>
<dbReference type="Gene3D" id="3.40.720.10">
    <property type="entry name" value="Alkaline Phosphatase, subunit A"/>
    <property type="match status" value="1"/>
</dbReference>
<dbReference type="CDD" id="cd16027">
    <property type="entry name" value="SGSH"/>
    <property type="match status" value="1"/>
</dbReference>
<dbReference type="PANTHER" id="PTHR43751">
    <property type="entry name" value="SULFATASE"/>
    <property type="match status" value="1"/>
</dbReference>
<reference evidence="3 4" key="1">
    <citation type="submission" date="2019-04" db="EMBL/GenBank/DDBJ databases">
        <authorList>
            <person name="Van Vliet M D."/>
        </authorList>
    </citation>
    <scope>NUCLEOTIDE SEQUENCE [LARGE SCALE GENOMIC DNA]</scope>
    <source>
        <strain evidence="3 4">F1</strain>
    </source>
</reference>
<dbReference type="EMBL" id="CAAHFG010000001">
    <property type="protein sequence ID" value="VGO13588.1"/>
    <property type="molecule type" value="Genomic_DNA"/>
</dbReference>
<proteinExistence type="predicted"/>
<organism evidence="3 4">
    <name type="scientific">Pontiella desulfatans</name>
    <dbReference type="NCBI Taxonomy" id="2750659"/>
    <lineage>
        <taxon>Bacteria</taxon>
        <taxon>Pseudomonadati</taxon>
        <taxon>Kiritimatiellota</taxon>
        <taxon>Kiritimatiellia</taxon>
        <taxon>Kiritimatiellales</taxon>
        <taxon>Pontiellaceae</taxon>
        <taxon>Pontiella</taxon>
    </lineage>
</organism>
<dbReference type="PANTHER" id="PTHR43751:SF1">
    <property type="entry name" value="SULFATASE ATSG-RELATED"/>
    <property type="match status" value="1"/>
</dbReference>
<feature type="chain" id="PRO_5029005127" evidence="1">
    <location>
        <begin position="32"/>
        <end position="653"/>
    </location>
</feature>
<dbReference type="Proteomes" id="UP000366872">
    <property type="component" value="Unassembled WGS sequence"/>
</dbReference>
<name>A0A6C2U0U7_PONDE</name>
<protein>
    <submittedName>
        <fullName evidence="3">Arylsulfatase</fullName>
    </submittedName>
</protein>
<evidence type="ECO:0000313" key="3">
    <source>
        <dbReference type="EMBL" id="VGO13588.1"/>
    </source>
</evidence>
<evidence type="ECO:0000259" key="2">
    <source>
        <dbReference type="Pfam" id="PF00884"/>
    </source>
</evidence>